<evidence type="ECO:0000313" key="2">
    <source>
        <dbReference type="WBParaSite" id="PS1159_v2.g24570.t1"/>
    </source>
</evidence>
<organism evidence="1 2">
    <name type="scientific">Panagrolaimus sp. PS1159</name>
    <dbReference type="NCBI Taxonomy" id="55785"/>
    <lineage>
        <taxon>Eukaryota</taxon>
        <taxon>Metazoa</taxon>
        <taxon>Ecdysozoa</taxon>
        <taxon>Nematoda</taxon>
        <taxon>Chromadorea</taxon>
        <taxon>Rhabditida</taxon>
        <taxon>Tylenchina</taxon>
        <taxon>Panagrolaimomorpha</taxon>
        <taxon>Panagrolaimoidea</taxon>
        <taxon>Panagrolaimidae</taxon>
        <taxon>Panagrolaimus</taxon>
    </lineage>
</organism>
<name>A0AC35G7B0_9BILA</name>
<dbReference type="WBParaSite" id="PS1159_v2.g24570.t1">
    <property type="protein sequence ID" value="PS1159_v2.g24570.t1"/>
    <property type="gene ID" value="PS1159_v2.g24570"/>
</dbReference>
<sequence>MPSFLTLLKQEFIALLKFPTTKDSNEIRFRKRVVRFPASSTYDKRRSSARNVNNNKIQAVSNNPSAKNEMNQPASKKPTTSSLRPRSYSTPPTNVKVEQKRISRRSENYSPNKLSQKLLSRKQTSVNVTRNRSSTVVQIEV</sequence>
<proteinExistence type="predicted"/>
<dbReference type="Proteomes" id="UP000887580">
    <property type="component" value="Unplaced"/>
</dbReference>
<evidence type="ECO:0000313" key="1">
    <source>
        <dbReference type="Proteomes" id="UP000887580"/>
    </source>
</evidence>
<reference evidence="2" key="1">
    <citation type="submission" date="2022-11" db="UniProtKB">
        <authorList>
            <consortium name="WormBaseParasite"/>
        </authorList>
    </citation>
    <scope>IDENTIFICATION</scope>
</reference>
<accession>A0AC35G7B0</accession>
<protein>
    <submittedName>
        <fullName evidence="2">Uncharacterized protein</fullName>
    </submittedName>
</protein>